<dbReference type="OrthoDB" id="9799649at2"/>
<dbReference type="Gene3D" id="1.20.1510.10">
    <property type="entry name" value="Cation efflux protein transmembrane domain"/>
    <property type="match status" value="1"/>
</dbReference>
<dbReference type="GO" id="GO:0016020">
    <property type="term" value="C:membrane"/>
    <property type="evidence" value="ECO:0007669"/>
    <property type="project" value="UniProtKB-SubCell"/>
</dbReference>
<evidence type="ECO:0000256" key="3">
    <source>
        <dbReference type="ARBA" id="ARBA00022989"/>
    </source>
</evidence>
<feature type="transmembrane region" description="Helical" evidence="5">
    <location>
        <begin position="144"/>
        <end position="163"/>
    </location>
</feature>
<keyword evidence="8" id="KW-1185">Reference proteome</keyword>
<dbReference type="Pfam" id="PF01545">
    <property type="entry name" value="Cation_efflux"/>
    <property type="match status" value="1"/>
</dbReference>
<feature type="transmembrane region" description="Helical" evidence="5">
    <location>
        <begin position="12"/>
        <end position="30"/>
    </location>
</feature>
<evidence type="ECO:0000313" key="8">
    <source>
        <dbReference type="Proteomes" id="UP000199150"/>
    </source>
</evidence>
<dbReference type="EMBL" id="FMTS01000001">
    <property type="protein sequence ID" value="SCW31944.1"/>
    <property type="molecule type" value="Genomic_DNA"/>
</dbReference>
<dbReference type="GO" id="GO:0008324">
    <property type="term" value="F:monoatomic cation transmembrane transporter activity"/>
    <property type="evidence" value="ECO:0007669"/>
    <property type="project" value="InterPro"/>
</dbReference>
<protein>
    <submittedName>
        <fullName evidence="7">Cation efflux family protein</fullName>
    </submittedName>
</protein>
<accession>A0A1G4PHY8</accession>
<keyword evidence="3 5" id="KW-1133">Transmembrane helix</keyword>
<feature type="transmembrane region" description="Helical" evidence="5">
    <location>
        <begin position="50"/>
        <end position="66"/>
    </location>
</feature>
<proteinExistence type="predicted"/>
<name>A0A1G4PHY8_9CAUL</name>
<gene>
    <name evidence="7" type="ORF">SAMN02927928_0392</name>
</gene>
<evidence type="ECO:0000259" key="6">
    <source>
        <dbReference type="Pfam" id="PF01545"/>
    </source>
</evidence>
<evidence type="ECO:0000256" key="4">
    <source>
        <dbReference type="ARBA" id="ARBA00023136"/>
    </source>
</evidence>
<keyword evidence="4 5" id="KW-0472">Membrane</keyword>
<dbReference type="InterPro" id="IPR058533">
    <property type="entry name" value="Cation_efflux_TM"/>
</dbReference>
<reference evidence="8" key="1">
    <citation type="submission" date="2016-10" db="EMBL/GenBank/DDBJ databases">
        <authorList>
            <person name="Varghese N."/>
            <person name="Submissions S."/>
        </authorList>
    </citation>
    <scope>NUCLEOTIDE SEQUENCE [LARGE SCALE GENOMIC DNA]</scope>
    <source>
        <strain evidence="8">CGMCC 1.3431</strain>
    </source>
</reference>
<sequence length="198" mass="21327">MDDAQTKAVRMAVIIVAIANLAYFVIEFFMAQKIGSVSLFADSADFFEDASVNFLIALALGWSARLRARTGMVLALVLLFPAAAFLWTAWSKFQTFTPPAPWLLSATGLGALVVNLGCAYLLAKFRHHKGSLTKAAFLSARNDAVANIAIMGAGVMTLVWPSAWPDLIVGLGIAWMNLDAAREIWQAAQNEHKGGAEP</sequence>
<dbReference type="SUPFAM" id="SSF161111">
    <property type="entry name" value="Cation efflux protein transmembrane domain-like"/>
    <property type="match status" value="1"/>
</dbReference>
<feature type="domain" description="Cation efflux protein transmembrane" evidence="6">
    <location>
        <begin position="13"/>
        <end position="183"/>
    </location>
</feature>
<comment type="subcellular location">
    <subcellularLocation>
        <location evidence="1">Membrane</location>
        <topology evidence="1">Multi-pass membrane protein</topology>
    </subcellularLocation>
</comment>
<dbReference type="AlphaFoldDB" id="A0A1G4PHY8"/>
<dbReference type="STRING" id="260084.SAMN02927928_0392"/>
<evidence type="ECO:0000256" key="5">
    <source>
        <dbReference type="SAM" id="Phobius"/>
    </source>
</evidence>
<feature type="transmembrane region" description="Helical" evidence="5">
    <location>
        <begin position="102"/>
        <end position="123"/>
    </location>
</feature>
<keyword evidence="2 5" id="KW-0812">Transmembrane</keyword>
<dbReference type="Proteomes" id="UP000199150">
    <property type="component" value="Unassembled WGS sequence"/>
</dbReference>
<dbReference type="InterPro" id="IPR027469">
    <property type="entry name" value="Cation_efflux_TMD_sf"/>
</dbReference>
<organism evidence="7 8">
    <name type="scientific">Asticcacaulis taihuensis</name>
    <dbReference type="NCBI Taxonomy" id="260084"/>
    <lineage>
        <taxon>Bacteria</taxon>
        <taxon>Pseudomonadati</taxon>
        <taxon>Pseudomonadota</taxon>
        <taxon>Alphaproteobacteria</taxon>
        <taxon>Caulobacterales</taxon>
        <taxon>Caulobacteraceae</taxon>
        <taxon>Asticcacaulis</taxon>
    </lineage>
</organism>
<evidence type="ECO:0000313" key="7">
    <source>
        <dbReference type="EMBL" id="SCW31944.1"/>
    </source>
</evidence>
<evidence type="ECO:0000256" key="1">
    <source>
        <dbReference type="ARBA" id="ARBA00004141"/>
    </source>
</evidence>
<evidence type="ECO:0000256" key="2">
    <source>
        <dbReference type="ARBA" id="ARBA00022692"/>
    </source>
</evidence>
<feature type="transmembrane region" description="Helical" evidence="5">
    <location>
        <begin position="73"/>
        <end position="90"/>
    </location>
</feature>